<evidence type="ECO:0000313" key="4">
    <source>
        <dbReference type="Proteomes" id="UP000473574"/>
    </source>
</evidence>
<feature type="compositionally biased region" description="Polar residues" evidence="1">
    <location>
        <begin position="1"/>
        <end position="29"/>
    </location>
</feature>
<accession>A0A6M0SCH4</accession>
<name>A0A6M0SCH4_9CYAN</name>
<dbReference type="Pfam" id="PF13699">
    <property type="entry name" value="eCIS_core"/>
    <property type="match status" value="1"/>
</dbReference>
<dbReference type="EMBL" id="QZCE01000002">
    <property type="protein sequence ID" value="NEZ66198.1"/>
    <property type="molecule type" value="Genomic_DNA"/>
</dbReference>
<sequence>MGKQAQTHIKTEFQSSVTSKSSHLLQRQCGSERSSGLGYRGGSGGQLLTLKQQASERTEAKEAPPILHELLGTPMLKIQPKLKMGGPNDKYEQEADRIADQVMRMPEPQIQRQVDLEEADEDIVQAKFHSAQTLPVIQRKCTKCEEEETIQPKATPLMQRQVESEEEDEETLQTKELPGSTPEVTPNTQTQINTLRNLGKPLPKSLRAFYEPRFGMDFSGIRIHTEPSVNKIASSLNARAFTLGQDIFFNQQEFQPESTSGKQLLAHELTHTIQQVGGHSRLRVRQSRDDAAYVNTNNTTSANDEAAYVNNNTATPANNTTFHPPLSHHPTLLTKPMIMRLSLERFKKRLGYAEKNDETELGQQKRTKQELVINELFNHPIFQNLWDWLGNCKCQRGDHGPIKLRIRRTFSDSAQTFGGFDQKRGILTINPKIRAARDNPLELVDTIVHEVVHAISWARRNRLCPGQALPLQKLDIINPPGEKTLLEKIQSRRDPCKRNRFSTAKEPPKELNLVNVKGKIAELDQFERSGPSASDPCYGFQDIREEPQVKIIQIIDDIQQKTNVGESTRTKVNQILREDLRQARQKADASAEFANLTQRGDQFSWILERAPKLQKFMQCRDKECSKPRRKRDTERCFNEVSE</sequence>
<feature type="region of interest" description="Disordered" evidence="1">
    <location>
        <begin position="1"/>
        <end position="44"/>
    </location>
</feature>
<evidence type="ECO:0000256" key="1">
    <source>
        <dbReference type="SAM" id="MobiDB-lite"/>
    </source>
</evidence>
<protein>
    <submittedName>
        <fullName evidence="3">DUF4157 domain-containing protein</fullName>
    </submittedName>
</protein>
<feature type="domain" description="eCIS core" evidence="2">
    <location>
        <begin position="201"/>
        <end position="278"/>
    </location>
</feature>
<feature type="region of interest" description="Disordered" evidence="1">
    <location>
        <begin position="157"/>
        <end position="189"/>
    </location>
</feature>
<evidence type="ECO:0000259" key="2">
    <source>
        <dbReference type="Pfam" id="PF13699"/>
    </source>
</evidence>
<comment type="caution">
    <text evidence="3">The sequence shown here is derived from an EMBL/GenBank/DDBJ whole genome shotgun (WGS) entry which is preliminary data.</text>
</comment>
<dbReference type="Proteomes" id="UP000473574">
    <property type="component" value="Unassembled WGS sequence"/>
</dbReference>
<dbReference type="AlphaFoldDB" id="A0A6M0SCH4"/>
<proteinExistence type="predicted"/>
<evidence type="ECO:0000313" key="3">
    <source>
        <dbReference type="EMBL" id="NEZ66198.1"/>
    </source>
</evidence>
<organism evidence="3 4">
    <name type="scientific">Adonisia turfae CCMR0082</name>
    <dbReference type="NCBI Taxonomy" id="2304604"/>
    <lineage>
        <taxon>Bacteria</taxon>
        <taxon>Bacillati</taxon>
        <taxon>Cyanobacteriota</taxon>
        <taxon>Adonisia</taxon>
        <taxon>Adonisia turfae</taxon>
    </lineage>
</organism>
<reference evidence="3 4" key="1">
    <citation type="journal article" date="2020" name="Microb. Ecol.">
        <title>Ecogenomics of the Marine Benthic Filamentous Cyanobacterium Adonisia.</title>
        <authorList>
            <person name="Walter J.M."/>
            <person name="Coutinho F.H."/>
            <person name="Leomil L."/>
            <person name="Hargreaves P.I."/>
            <person name="Campeao M.E."/>
            <person name="Vieira V.V."/>
            <person name="Silva B.S."/>
            <person name="Fistarol G.O."/>
            <person name="Salomon P.S."/>
            <person name="Sawabe T."/>
            <person name="Mino S."/>
            <person name="Hosokawa M."/>
            <person name="Miyashita H."/>
            <person name="Maruyama F."/>
            <person name="van Verk M.C."/>
            <person name="Dutilh B.E."/>
            <person name="Thompson C.C."/>
            <person name="Thompson F.L."/>
        </authorList>
    </citation>
    <scope>NUCLEOTIDE SEQUENCE [LARGE SCALE GENOMIC DNA]</scope>
    <source>
        <strain evidence="3 4">CCMR0082</strain>
    </source>
</reference>
<dbReference type="InterPro" id="IPR025295">
    <property type="entry name" value="eCIS_core_dom"/>
</dbReference>
<gene>
    <name evidence="3" type="ORF">D0962_26120</name>
</gene>